<sequence>MTNETLLINAENKIKIKKGDLADIIPNIFTYEELKRFVDYYLSTNPEEINLHGDINQFIYDALIYFEKRSKLKNVVMGLRQWRPNDQKLYSYSVEVGLAAEVIPPEIPDFNLESIIRQETGIPNLMQWRSKLGKIENQVCFIKLKKDDNSESIPNGTGFLIGDDLVLTNWHVVERFFDTDGKPKAIKSDSISAHFGFFAELDTNQKQAGITYLLDQSSWLAAHSPKEELDYALLRLEKKAAAEAAGGFENQSRDSNMTKRGHIAMLDEISVKEQMPLFIIQHPGGKPMGIAVDRVLTINERNNRIQYVTNTEKGSSGSPCFDAEWNLVALHHAGGLQGVAGERNQGIPIDKIVESLKSKNIPV</sequence>
<keyword evidence="2" id="KW-1185">Reference proteome</keyword>
<name>A0ABR8BI03_9NOSO</name>
<organism evidence="1 2">
    <name type="scientific">Nostoc parmelioides FACHB-3921</name>
    <dbReference type="NCBI Taxonomy" id="2692909"/>
    <lineage>
        <taxon>Bacteria</taxon>
        <taxon>Bacillati</taxon>
        <taxon>Cyanobacteriota</taxon>
        <taxon>Cyanophyceae</taxon>
        <taxon>Nostocales</taxon>
        <taxon>Nostocaceae</taxon>
        <taxon>Nostoc</taxon>
    </lineage>
</organism>
<dbReference type="Gene3D" id="2.40.10.10">
    <property type="entry name" value="Trypsin-like serine proteases"/>
    <property type="match status" value="2"/>
</dbReference>
<protein>
    <submittedName>
        <fullName evidence="1">Trypsin-like peptidase domain-containing protein</fullName>
    </submittedName>
</protein>
<evidence type="ECO:0000313" key="2">
    <source>
        <dbReference type="Proteomes" id="UP000621307"/>
    </source>
</evidence>
<dbReference type="SUPFAM" id="SSF50494">
    <property type="entry name" value="Trypsin-like serine proteases"/>
    <property type="match status" value="1"/>
</dbReference>
<gene>
    <name evidence="1" type="ORF">H6G14_18745</name>
</gene>
<dbReference type="PANTHER" id="PTHR14389:SF3">
    <property type="entry name" value="PROTEIN FAM111A-LIKE"/>
    <property type="match status" value="1"/>
</dbReference>
<dbReference type="RefSeq" id="WP_190568859.1">
    <property type="nucleotide sequence ID" value="NZ_JACJQL010000030.1"/>
</dbReference>
<dbReference type="InterPro" id="IPR009003">
    <property type="entry name" value="Peptidase_S1_PA"/>
</dbReference>
<accession>A0ABR8BI03</accession>
<dbReference type="Proteomes" id="UP000621307">
    <property type="component" value="Unassembled WGS sequence"/>
</dbReference>
<dbReference type="InterPro" id="IPR043504">
    <property type="entry name" value="Peptidase_S1_PA_chymotrypsin"/>
</dbReference>
<proteinExistence type="predicted"/>
<dbReference type="Pfam" id="PF13365">
    <property type="entry name" value="Trypsin_2"/>
    <property type="match status" value="1"/>
</dbReference>
<dbReference type="EMBL" id="JACJQL010000030">
    <property type="protein sequence ID" value="MBD2253324.1"/>
    <property type="molecule type" value="Genomic_DNA"/>
</dbReference>
<dbReference type="PANTHER" id="PTHR14389">
    <property type="entry name" value="SI:CH1073-475A24.1"/>
    <property type="match status" value="1"/>
</dbReference>
<evidence type="ECO:0000313" key="1">
    <source>
        <dbReference type="EMBL" id="MBD2253324.1"/>
    </source>
</evidence>
<reference evidence="1 2" key="1">
    <citation type="journal article" date="2020" name="ISME J.">
        <title>Comparative genomics reveals insights into cyanobacterial evolution and habitat adaptation.</title>
        <authorList>
            <person name="Chen M.Y."/>
            <person name="Teng W.K."/>
            <person name="Zhao L."/>
            <person name="Hu C.X."/>
            <person name="Zhou Y.K."/>
            <person name="Han B.P."/>
            <person name="Song L.R."/>
            <person name="Shu W.S."/>
        </authorList>
    </citation>
    <scope>NUCLEOTIDE SEQUENCE [LARGE SCALE GENOMIC DNA]</scope>
    <source>
        <strain evidence="1 2">FACHB-3921</strain>
    </source>
</reference>
<comment type="caution">
    <text evidence="1">The sequence shown here is derived from an EMBL/GenBank/DDBJ whole genome shotgun (WGS) entry which is preliminary data.</text>
</comment>